<proteinExistence type="predicted"/>
<name>A0A0K2T7Q8_LEPSM</name>
<accession>A0A0K2T7Q8</accession>
<protein>
    <submittedName>
        <fullName evidence="1">Uncharacterized protein</fullName>
    </submittedName>
</protein>
<organism evidence="1">
    <name type="scientific">Lepeophtheirus salmonis</name>
    <name type="common">Salmon louse</name>
    <name type="synonym">Caligus salmonis</name>
    <dbReference type="NCBI Taxonomy" id="72036"/>
    <lineage>
        <taxon>Eukaryota</taxon>
        <taxon>Metazoa</taxon>
        <taxon>Ecdysozoa</taxon>
        <taxon>Arthropoda</taxon>
        <taxon>Crustacea</taxon>
        <taxon>Multicrustacea</taxon>
        <taxon>Hexanauplia</taxon>
        <taxon>Copepoda</taxon>
        <taxon>Siphonostomatoida</taxon>
        <taxon>Caligidae</taxon>
        <taxon>Lepeophtheirus</taxon>
    </lineage>
</organism>
<evidence type="ECO:0000313" key="1">
    <source>
        <dbReference type="EMBL" id="CDW21491.1"/>
    </source>
</evidence>
<dbReference type="AlphaFoldDB" id="A0A0K2T7Q8"/>
<reference evidence="1" key="1">
    <citation type="submission" date="2014-05" db="EMBL/GenBank/DDBJ databases">
        <authorList>
            <person name="Chronopoulou M."/>
        </authorList>
    </citation>
    <scope>NUCLEOTIDE SEQUENCE</scope>
    <source>
        <tissue evidence="1">Whole organism</tissue>
    </source>
</reference>
<dbReference type="EMBL" id="HACA01004130">
    <property type="protein sequence ID" value="CDW21491.1"/>
    <property type="molecule type" value="Transcribed_RNA"/>
</dbReference>
<sequence length="37" mass="4759">MHSPLRLIYFFLHLNNLRNRLDIRHRHIDYWKTHFPS</sequence>